<feature type="region of interest" description="Disordered" evidence="6">
    <location>
        <begin position="273"/>
        <end position="349"/>
    </location>
</feature>
<evidence type="ECO:0000259" key="9">
    <source>
        <dbReference type="PROSITE" id="PS50850"/>
    </source>
</evidence>
<dbReference type="Gene3D" id="1.20.1250.20">
    <property type="entry name" value="MFS general substrate transporter like domains"/>
    <property type="match status" value="2"/>
</dbReference>
<comment type="subcellular location">
    <subcellularLocation>
        <location evidence="1">Membrane</location>
        <topology evidence="1">Multi-pass membrane protein</topology>
    </subcellularLocation>
</comment>
<evidence type="ECO:0000313" key="10">
    <source>
        <dbReference type="EMBL" id="TRY73738.1"/>
    </source>
</evidence>
<evidence type="ECO:0000256" key="6">
    <source>
        <dbReference type="SAM" id="MobiDB-lite"/>
    </source>
</evidence>
<feature type="region of interest" description="Disordered" evidence="6">
    <location>
        <begin position="180"/>
        <end position="207"/>
    </location>
</feature>
<feature type="signal peptide" evidence="8">
    <location>
        <begin position="1"/>
        <end position="20"/>
    </location>
</feature>
<evidence type="ECO:0000256" key="4">
    <source>
        <dbReference type="ARBA" id="ARBA00022989"/>
    </source>
</evidence>
<comment type="caution">
    <text evidence="10">The sequence shown here is derived from an EMBL/GenBank/DDBJ whole genome shotgun (WGS) entry which is preliminary data.</text>
</comment>
<dbReference type="InterPro" id="IPR036259">
    <property type="entry name" value="MFS_trans_sf"/>
</dbReference>
<feature type="compositionally biased region" description="Polar residues" evidence="6">
    <location>
        <begin position="180"/>
        <end position="192"/>
    </location>
</feature>
<dbReference type="GO" id="GO:0022857">
    <property type="term" value="F:transmembrane transporter activity"/>
    <property type="evidence" value="ECO:0007669"/>
    <property type="project" value="InterPro"/>
</dbReference>
<proteinExistence type="predicted"/>
<dbReference type="Pfam" id="PF07690">
    <property type="entry name" value="MFS_1"/>
    <property type="match status" value="2"/>
</dbReference>
<feature type="transmembrane region" description="Helical" evidence="7">
    <location>
        <begin position="615"/>
        <end position="633"/>
    </location>
</feature>
<dbReference type="InterPro" id="IPR020846">
    <property type="entry name" value="MFS_dom"/>
</dbReference>
<feature type="transmembrane region" description="Helical" evidence="7">
    <location>
        <begin position="585"/>
        <end position="603"/>
    </location>
</feature>
<dbReference type="AlphaFoldDB" id="A0A553P7R8"/>
<dbReference type="GO" id="GO:0016020">
    <property type="term" value="C:membrane"/>
    <property type="evidence" value="ECO:0007669"/>
    <property type="project" value="UniProtKB-SubCell"/>
</dbReference>
<evidence type="ECO:0000256" key="1">
    <source>
        <dbReference type="ARBA" id="ARBA00004141"/>
    </source>
</evidence>
<organism evidence="10 11">
    <name type="scientific">Tigriopus californicus</name>
    <name type="common">Marine copepod</name>
    <dbReference type="NCBI Taxonomy" id="6832"/>
    <lineage>
        <taxon>Eukaryota</taxon>
        <taxon>Metazoa</taxon>
        <taxon>Ecdysozoa</taxon>
        <taxon>Arthropoda</taxon>
        <taxon>Crustacea</taxon>
        <taxon>Multicrustacea</taxon>
        <taxon>Hexanauplia</taxon>
        <taxon>Copepoda</taxon>
        <taxon>Harpacticoida</taxon>
        <taxon>Harpacticidae</taxon>
        <taxon>Tigriopus</taxon>
    </lineage>
</organism>
<feature type="transmembrane region" description="Helical" evidence="7">
    <location>
        <begin position="903"/>
        <end position="921"/>
    </location>
</feature>
<dbReference type="InterPro" id="IPR011701">
    <property type="entry name" value="MFS"/>
</dbReference>
<dbReference type="PROSITE" id="PS50850">
    <property type="entry name" value="MFS"/>
    <property type="match status" value="1"/>
</dbReference>
<accession>A0A553P7R8</accession>
<name>A0A553P7R8_TIGCA</name>
<evidence type="ECO:0000256" key="7">
    <source>
        <dbReference type="SAM" id="Phobius"/>
    </source>
</evidence>
<evidence type="ECO:0000256" key="8">
    <source>
        <dbReference type="SAM" id="SignalP"/>
    </source>
</evidence>
<feature type="domain" description="Major facilitator superfamily (MFS) profile" evidence="9">
    <location>
        <begin position="545"/>
        <end position="961"/>
    </location>
</feature>
<feature type="compositionally biased region" description="Low complexity" evidence="6">
    <location>
        <begin position="399"/>
        <end position="411"/>
    </location>
</feature>
<dbReference type="PANTHER" id="PTHR23506:SF26">
    <property type="entry name" value="MFS-TYPE TRANSPORTER SLC18B1"/>
    <property type="match status" value="1"/>
</dbReference>
<feature type="transmembrane region" description="Helical" evidence="7">
    <location>
        <begin position="107"/>
        <end position="130"/>
    </location>
</feature>
<dbReference type="SUPFAM" id="SSF103473">
    <property type="entry name" value="MFS general substrate transporter"/>
    <property type="match status" value="1"/>
</dbReference>
<keyword evidence="3 7" id="KW-0812">Transmembrane</keyword>
<feature type="transmembrane region" description="Helical" evidence="7">
    <location>
        <begin position="700"/>
        <end position="729"/>
    </location>
</feature>
<dbReference type="STRING" id="6832.A0A553P7R8"/>
<feature type="compositionally biased region" description="Polar residues" evidence="6">
    <location>
        <begin position="369"/>
        <end position="378"/>
    </location>
</feature>
<feature type="transmembrane region" description="Helical" evidence="7">
    <location>
        <begin position="933"/>
        <end position="952"/>
    </location>
</feature>
<evidence type="ECO:0000256" key="3">
    <source>
        <dbReference type="ARBA" id="ARBA00022692"/>
    </source>
</evidence>
<evidence type="ECO:0000256" key="2">
    <source>
        <dbReference type="ARBA" id="ARBA00022448"/>
    </source>
</evidence>
<dbReference type="InterPro" id="IPR018499">
    <property type="entry name" value="Tetraspanin/Peripherin"/>
</dbReference>
<feature type="chain" id="PRO_5022146436" description="Major facilitator superfamily (MFS) profile domain-containing protein" evidence="8">
    <location>
        <begin position="21"/>
        <end position="981"/>
    </location>
</feature>
<keyword evidence="4 7" id="KW-1133">Transmembrane helix</keyword>
<protein>
    <recommendedName>
        <fullName evidence="9">Major facilitator superfamily (MFS) profile domain-containing protein</fullName>
    </recommendedName>
</protein>
<sequence length="981" mass="109646">MHGTSAVLLFLGSIAMLSDAFGTREDWIRGMITDLMSPTNSNHNIYKDIFLGNMYRIVKCCGADGPDDYPFLYDMSPPPECINHWMLGGRDYERGCARAFSIWLKAWAGGISGALIIGAMIEILLIVFIMKQIKYLKVMNDFDIHPRAPEKDLPPVPPHREAYDGMESEAFLPQKRQFFQPNTPQRSTSITHLSQPQPSLPPLHRTPSVRFGEVNQRQFQRSTESVDQLKPQIGAPMQPNPKMATSNFHNHNQELITPSLPKRTPYLSNVIASPPPVHHRQPEPRFIERSNQKKSILKSNTNSSTDESTRRDDTILLFGKGTGVPVQDPFDRERSSTMTSETMERFGGFDSDYQQRIFLNKPSDYEEITSPSLPSPMTNRRKKMPIPSKVRSRSRESLAKLSTASTSSSASEGYYLDEDPRLKRSRSPDINAERTSPNPRRKRSLTSTFPPPISPHLQKRNKSMQSSRADGPRRSSSRVGIADIFGSNHSLRRSRSGHLNRNDFDDPPRRSKRVSISDLFAPSHNLRRSRSGHLNRDDFEEGPRRQRSGSSHALFWGSRPDLHRSDSAPFYPIEAERKGAKVSEYGFVFGIIHLAIFFSGPFFGKYMHLFGIKNVYIFGVISTGVCALLFGFLDYVQDKVLFLAYSYTLRILEGVAEAASWSAVFSMLLTMFPDNVATVYSFTEASFSFSEMVGPTVGAIFYNIGGFVLPFEICGILCLVTGLLTILVIPSDPKSVRSEGIHEESILNNNKDSSPPHQTQLLPVLKSLDVILALTGTVFAASVQGLLEACLEPYLEQFHLSITKVGLTFLALSVPYFMASPLWGYCCDHLVSPEYVQVVGTSIILIGFVVFGPAPYLPLHANYPMLVIGLAFLGIGTAAGLVASFSGAQKAALMRQDMSNTQIYTAISGIWTSSFALGNFIGPSLGGFLFDFIGFRSTTFVFQMIGVVMLFLDLYKVKRLRNTLVLKKVKSNKIDLYERLE</sequence>
<gene>
    <name evidence="10" type="ORF">TCAL_13139</name>
</gene>
<feature type="transmembrane region" description="Helical" evidence="7">
    <location>
        <begin position="807"/>
        <end position="826"/>
    </location>
</feature>
<feature type="compositionally biased region" description="Basic and acidic residues" evidence="6">
    <location>
        <begin position="534"/>
        <end position="544"/>
    </location>
</feature>
<keyword evidence="11" id="KW-1185">Reference proteome</keyword>
<dbReference type="EMBL" id="VCGU01000007">
    <property type="protein sequence ID" value="TRY73738.1"/>
    <property type="molecule type" value="Genomic_DNA"/>
</dbReference>
<keyword evidence="2" id="KW-0813">Transport</keyword>
<dbReference type="PANTHER" id="PTHR23506">
    <property type="entry name" value="GH10249P"/>
    <property type="match status" value="1"/>
</dbReference>
<reference evidence="10 11" key="1">
    <citation type="journal article" date="2018" name="Nat. Ecol. Evol.">
        <title>Genomic signatures of mitonuclear coevolution across populations of Tigriopus californicus.</title>
        <authorList>
            <person name="Barreto F.S."/>
            <person name="Watson E.T."/>
            <person name="Lima T.G."/>
            <person name="Willett C.S."/>
            <person name="Edmands S."/>
            <person name="Li W."/>
            <person name="Burton R.S."/>
        </authorList>
    </citation>
    <scope>NUCLEOTIDE SEQUENCE [LARGE SCALE GENOMIC DNA]</scope>
    <source>
        <strain evidence="10 11">San Diego</strain>
    </source>
</reference>
<evidence type="ECO:0000313" key="11">
    <source>
        <dbReference type="Proteomes" id="UP000318571"/>
    </source>
</evidence>
<feature type="compositionally biased region" description="Basic and acidic residues" evidence="6">
    <location>
        <begin position="500"/>
        <end position="509"/>
    </location>
</feature>
<evidence type="ECO:0000256" key="5">
    <source>
        <dbReference type="ARBA" id="ARBA00023136"/>
    </source>
</evidence>
<feature type="transmembrane region" description="Helical" evidence="7">
    <location>
        <begin position="838"/>
        <end position="857"/>
    </location>
</feature>
<keyword evidence="5 7" id="KW-0472">Membrane</keyword>
<dbReference type="Pfam" id="PF00335">
    <property type="entry name" value="Tetraspanin"/>
    <property type="match status" value="1"/>
</dbReference>
<feature type="compositionally biased region" description="Basic and acidic residues" evidence="6">
    <location>
        <begin position="280"/>
        <end position="291"/>
    </location>
</feature>
<feature type="transmembrane region" description="Helical" evidence="7">
    <location>
        <begin position="863"/>
        <end position="883"/>
    </location>
</feature>
<keyword evidence="8" id="KW-0732">Signal</keyword>
<dbReference type="Proteomes" id="UP000318571">
    <property type="component" value="Chromosome 3"/>
</dbReference>
<dbReference type="InterPro" id="IPR050930">
    <property type="entry name" value="MFS_Vesicular_Transporter"/>
</dbReference>
<feature type="compositionally biased region" description="Polar residues" evidence="6">
    <location>
        <begin position="293"/>
        <end position="306"/>
    </location>
</feature>
<feature type="region of interest" description="Disordered" evidence="6">
    <location>
        <begin position="361"/>
        <end position="556"/>
    </location>
</feature>